<keyword evidence="4" id="KW-1185">Reference proteome</keyword>
<dbReference type="Gene3D" id="3.40.50.300">
    <property type="entry name" value="P-loop containing nucleotide triphosphate hydrolases"/>
    <property type="match status" value="1"/>
</dbReference>
<proteinExistence type="predicted"/>
<feature type="compositionally biased region" description="Basic and acidic residues" evidence="1">
    <location>
        <begin position="377"/>
        <end position="394"/>
    </location>
</feature>
<organism evidence="3 4">
    <name type="scientific">Podospora pseudocomata</name>
    <dbReference type="NCBI Taxonomy" id="2093779"/>
    <lineage>
        <taxon>Eukaryota</taxon>
        <taxon>Fungi</taxon>
        <taxon>Dikarya</taxon>
        <taxon>Ascomycota</taxon>
        <taxon>Pezizomycotina</taxon>
        <taxon>Sordariomycetes</taxon>
        <taxon>Sordariomycetidae</taxon>
        <taxon>Sordariales</taxon>
        <taxon>Podosporaceae</taxon>
        <taxon>Podospora</taxon>
    </lineage>
</organism>
<dbReference type="PANTHER" id="PTHR46411">
    <property type="entry name" value="FAMILY ATPASE, PUTATIVE-RELATED"/>
    <property type="match status" value="1"/>
</dbReference>
<dbReference type="Pfam" id="PF22942">
    <property type="entry name" value="DUF7025"/>
    <property type="match status" value="1"/>
</dbReference>
<dbReference type="EMBL" id="JAFFHA010000009">
    <property type="protein sequence ID" value="KAK4649836.1"/>
    <property type="molecule type" value="Genomic_DNA"/>
</dbReference>
<comment type="caution">
    <text evidence="3">The sequence shown here is derived from an EMBL/GenBank/DDBJ whole genome shotgun (WGS) entry which is preliminary data.</text>
</comment>
<evidence type="ECO:0000313" key="3">
    <source>
        <dbReference type="EMBL" id="KAK4649836.1"/>
    </source>
</evidence>
<dbReference type="SMART" id="SM00382">
    <property type="entry name" value="AAA"/>
    <property type="match status" value="1"/>
</dbReference>
<dbReference type="GeneID" id="87913226"/>
<accession>A0ABR0G265</accession>
<dbReference type="RefSeq" id="XP_062738811.1">
    <property type="nucleotide sequence ID" value="XM_062893319.1"/>
</dbReference>
<feature type="region of interest" description="Disordered" evidence="1">
    <location>
        <begin position="1"/>
        <end position="56"/>
    </location>
</feature>
<name>A0ABR0G265_9PEZI</name>
<dbReference type="InterPro" id="IPR003593">
    <property type="entry name" value="AAA+_ATPase"/>
</dbReference>
<protein>
    <recommendedName>
        <fullName evidence="2">AAA+ ATPase domain-containing protein</fullName>
    </recommendedName>
</protein>
<feature type="compositionally biased region" description="Polar residues" evidence="1">
    <location>
        <begin position="1"/>
        <end position="11"/>
    </location>
</feature>
<dbReference type="CDD" id="cd19481">
    <property type="entry name" value="RecA-like_protease"/>
    <property type="match status" value="1"/>
</dbReference>
<feature type="compositionally biased region" description="Polar residues" evidence="1">
    <location>
        <begin position="31"/>
        <end position="43"/>
    </location>
</feature>
<feature type="region of interest" description="Disordered" evidence="1">
    <location>
        <begin position="372"/>
        <end position="394"/>
    </location>
</feature>
<sequence length="708" mass="79473">MSATSTRSATPCGSEPDEIVDESGVQVFENEFSQPSSLSSSTDEGLVPETPSGPDNSVVVQKLYETDCCCGSCPSRLSKHVNVDEERSSLEAEVSEIPIIQRHPDSDQHVTNSITVNCPSMRDVLAKALENYYQDPDTLTAENWTFNASFQPLVHRWKILNEIHESIQALLSDGDDADEVTARKKASNNLIDFLNPLLESSITSFDETLGTGRVRHENLWQIFPPGELVVTKFFGVETLCRVSRKHSLSSDSSNMWVMCEYVDWNGQMTGMKETWVTIKHFKGRQKVRNLSVYPLSMAADPEGIKARMLARGKRWEGLRGYRYQQYKGNKIAFKVGEEEDVQLSVCVPDLWDKFLTDWTIFENKPVPELASLENEEEVAKESSVEEESSGSKDEMAATMVNLQTSDRVDDSSLPELSDEHLLLTTPWLIGFDIKAKDWGRYCIENLRDIDWNDSAFDNLVSKGGEKQLAWEFVASKKASTQECDDFVADKGRGITILMFGPPGVGKTFTAEAVAERARVPLYLVSAGVLSTTPSEVEAALDHALNLCRLWNAMLLLDEADVFLGARSDEGLIRNELVSIFLTKLEYYQGILFLTTNRFSAIDHAFQSRVDLFLPYYDLDSTQRRQVWLNFFKHFGAEKFVVGESDLDRLCELKMNGREIKNLCKTALMLSGRDNNGVVKADRLLMLAQKRTAALQLLGQKGDANMVGR</sequence>
<dbReference type="InterPro" id="IPR003959">
    <property type="entry name" value="ATPase_AAA_core"/>
</dbReference>
<dbReference type="PANTHER" id="PTHR46411:SF3">
    <property type="entry name" value="AAA+ ATPASE DOMAIN-CONTAINING PROTEIN"/>
    <property type="match status" value="1"/>
</dbReference>
<dbReference type="Proteomes" id="UP001323405">
    <property type="component" value="Unassembled WGS sequence"/>
</dbReference>
<evidence type="ECO:0000256" key="1">
    <source>
        <dbReference type="SAM" id="MobiDB-lite"/>
    </source>
</evidence>
<feature type="domain" description="AAA+ ATPase" evidence="2">
    <location>
        <begin position="492"/>
        <end position="619"/>
    </location>
</feature>
<gene>
    <name evidence="3" type="ORF">QC762_704660</name>
</gene>
<dbReference type="InterPro" id="IPR054289">
    <property type="entry name" value="DUF7025"/>
</dbReference>
<dbReference type="InterPro" id="IPR027417">
    <property type="entry name" value="P-loop_NTPase"/>
</dbReference>
<evidence type="ECO:0000313" key="4">
    <source>
        <dbReference type="Proteomes" id="UP001323405"/>
    </source>
</evidence>
<reference evidence="3 4" key="1">
    <citation type="journal article" date="2023" name="bioRxiv">
        <title>High-quality genome assemblies of four members of thePodospora anserinaspecies complex.</title>
        <authorList>
            <person name="Ament-Velasquez S.L."/>
            <person name="Vogan A.A."/>
            <person name="Wallerman O."/>
            <person name="Hartmann F."/>
            <person name="Gautier V."/>
            <person name="Silar P."/>
            <person name="Giraud T."/>
            <person name="Johannesson H."/>
        </authorList>
    </citation>
    <scope>NUCLEOTIDE SEQUENCE [LARGE SCALE GENOMIC DNA]</scope>
    <source>
        <strain evidence="3 4">CBS 415.72m</strain>
    </source>
</reference>
<dbReference type="Pfam" id="PF00004">
    <property type="entry name" value="AAA"/>
    <property type="match status" value="1"/>
</dbReference>
<evidence type="ECO:0000259" key="2">
    <source>
        <dbReference type="SMART" id="SM00382"/>
    </source>
</evidence>
<dbReference type="SUPFAM" id="SSF52540">
    <property type="entry name" value="P-loop containing nucleoside triphosphate hydrolases"/>
    <property type="match status" value="1"/>
</dbReference>